<evidence type="ECO:0000256" key="5">
    <source>
        <dbReference type="ARBA" id="ARBA00022568"/>
    </source>
</evidence>
<evidence type="ECO:0000256" key="15">
    <source>
        <dbReference type="ARBA" id="ARBA00061395"/>
    </source>
</evidence>
<keyword evidence="13" id="KW-0325">Glycoprotein</keyword>
<feature type="compositionally biased region" description="Basic and acidic residues" evidence="17">
    <location>
        <begin position="1965"/>
        <end position="1983"/>
    </location>
</feature>
<dbReference type="PANTHER" id="PTHR45628">
    <property type="entry name" value="VOLTAGE-DEPENDENT CALCIUM CHANNEL TYPE A SUBUNIT ALPHA-1"/>
    <property type="match status" value="1"/>
</dbReference>
<feature type="transmembrane region" description="Helical" evidence="18">
    <location>
        <begin position="669"/>
        <end position="687"/>
    </location>
</feature>
<feature type="transmembrane region" description="Helical" evidence="18">
    <location>
        <begin position="426"/>
        <end position="448"/>
    </location>
</feature>
<proteinExistence type="inferred from homology"/>
<gene>
    <name evidence="21" type="ORF">G6F51_003586</name>
</gene>
<evidence type="ECO:0000256" key="7">
    <source>
        <dbReference type="ARBA" id="ARBA00022692"/>
    </source>
</evidence>
<feature type="region of interest" description="Disordered" evidence="17">
    <location>
        <begin position="247"/>
        <end position="267"/>
    </location>
</feature>
<feature type="transmembrane region" description="Helical" evidence="18">
    <location>
        <begin position="1355"/>
        <end position="1380"/>
    </location>
</feature>
<feature type="transmembrane region" description="Helical" evidence="18">
    <location>
        <begin position="1657"/>
        <end position="1682"/>
    </location>
</feature>
<feature type="region of interest" description="Disordered" evidence="17">
    <location>
        <begin position="2407"/>
        <end position="2437"/>
    </location>
</feature>
<keyword evidence="9" id="KW-0851">Voltage-gated channel</keyword>
<dbReference type="Gene3D" id="1.20.120.350">
    <property type="entry name" value="Voltage-gated potassium channels. Chain C"/>
    <property type="match status" value="4"/>
</dbReference>
<dbReference type="SUPFAM" id="SSF48371">
    <property type="entry name" value="ARM repeat"/>
    <property type="match status" value="1"/>
</dbReference>
<evidence type="ECO:0000256" key="16">
    <source>
        <dbReference type="ARBA" id="ARBA00067459"/>
    </source>
</evidence>
<dbReference type="InterPro" id="IPR005612">
    <property type="entry name" value="CCAAT-binding_factor"/>
</dbReference>
<feature type="compositionally biased region" description="Basic and acidic residues" evidence="17">
    <location>
        <begin position="2892"/>
        <end position="2901"/>
    </location>
</feature>
<dbReference type="Gene3D" id="1.10.287.70">
    <property type="match status" value="4"/>
</dbReference>
<feature type="transmembrane region" description="Helical" evidence="18">
    <location>
        <begin position="1240"/>
        <end position="1258"/>
    </location>
</feature>
<comment type="caution">
    <text evidence="21">The sequence shown here is derived from an EMBL/GenBank/DDBJ whole genome shotgun (WGS) entry which is preliminary data.</text>
</comment>
<keyword evidence="8" id="KW-0106">Calcium</keyword>
<feature type="domain" description="Ion transport" evidence="19">
    <location>
        <begin position="643"/>
        <end position="872"/>
    </location>
</feature>
<feature type="transmembrane region" description="Helical" evidence="18">
    <location>
        <begin position="557"/>
        <end position="582"/>
    </location>
</feature>
<feature type="transmembrane region" description="Helical" evidence="18">
    <location>
        <begin position="1142"/>
        <end position="1163"/>
    </location>
</feature>
<sequence length="2901" mass="334700">MSLRNKKSVRLKHNSSNNPYNHLIDNEEPNTTLLDQQDEERLVKRTSTKLSRRYTQKKPPSMAEFMTEFEQERRPSPPPTPALPTISAEEASMISFDEPENFSDTARLTMNASAMSGFGSVNLSTSPSPSPSVPLPTSPKLYQPASIDPEIDRKKVHKLLTYDRKAFIRDTLNTVRSVAGRVVNLHQKRIDPNASSETDQNRQQQLQERRQEKIQRQTTREDDQDSDSSSVVDESIPMTSTASDYSIKTDQASTVSHTTPTNSSIMIPSSPDTSRLYGYSFNVFSPQNSLRVFLYKMFCWKWMETFIMLLIALHGITLFVVGWGSNPFPVPPSSWGQVWYQYVLFVVFIIYTILAICRMIVHGIFFNPPSAHLPRAYFRHSWDRIDFVSIVSYWVDFGLLVTNQEFVEDEGRHGGKVILNSLKKAAPLLVNVLFFVFFFFVIFAIIGVQSFSGSFQRHCVWHDPNNSSNTEELQQYCGGYVNETGHTVPYKLKNGENALWYKGFICEQGLVCEETENPFGGTISFDNIFSSMLIVMIIAGVQSWTDRMYDMMDAEYVFASFYFIVIVIVMNFWLINLFIAVITEMFAKVREDSKHSAFTSSTAKPVLADVNEEGWEFSEITEPQDSKKKRSPLLWIVTVTKPFWVFLVVLDLICMAAKNNDMSQSQLDALGFVETIFSIAFLVEIFLRMLAHRKDLNEFFKDKKNSTDLLIAVITCIIQIPQIKHNSWIYIWFTGFQVLRIYRVVMAVPRLRNLMSRVLGSMYGLINLTFFIMLSTLLCSIIAYQLFEGVINETGEEMRFFSIYNTFAALYQLFSGEDWTTVLYNVLDAGSTNSNSAIYALFLVFWFCFSNFVLVNMFIAVLMENFEIAEEDRRKNQVLSFMKKTETELNKKTVVSRWNIYRYFKPKPKGLDITSIPSNLVLSVQKNIVKEFMNEVQPEAEHRPRQPEQYGEAKHEKQQHGMVSKAMYFFSQFFPPPPTEQPIASTSNLTRHSLHLDPSNPFEQVGTFYDLKNHRADEPRALRYLVDPTLRDTAASRYQQETTDQEIEERKALKRDFIAAHPTYDRSLYLFSNRNPIRRWCQLIVQPSRGERTFGAPASRWKSLIFSVLITCCVIANVVLTIQNSPVYQYKHRNDPDAVMKLFYADWAFTIIFTFEFLIKVIADGFMMTPNAYLLNGWNALDLFVLVTLYMSNFERFAGATGIERGFRAFKALRVLRLINLLGPAKDTFTSILFTGLPRILDAAALGLCLIVPFALYGQNVFMGLFYQCNDDDSTGKADCRFENTLSTQEPMPENTAIYIPRQWANPYDYNFDSFWRSLLILFEIASGEGWVDVMETSMGITGKDQSPEQDASQLYGIFFMIYNLAGSVFVISLFLGVVIENFTRRNGSAYLTSDQRRWVDLKKFLNQIRPAKRPKNPPTDGLRKLCYNWTVEKRGQFYKFMTVIVTLNIVFLCVDTISDSDPGSYDVTTWDQAKVYVYLGFIIIYCLEIVIKLLGLGWSSFRKNLWNLFDLVMVIGGLLTTIVHFVNPGLQSNVELQKLFMTALCLKLVQRSDSLNQLFTTMAASAYQILNIFAVWFIVLTTYAIMFMQIFGLTKYGPSATNEHINFRTFSSTLISLIRYSTGEGWNTIMHDFTIEYPNCVVADNYLDSDCGSLRWAYFLFLSFNIISMYIFTSIFVAVVADNFSYVYQTQANFSLINRDEIRKFKMTWASVDQERTGYVKPNDYMVFWRKLDGVFTVRIFEPEYSYKNLVNHSKSRDKTKIDKYDHTLDLVALNSKLNELNLQEVHKKRHDLEKIYWESALIESGSKGVSFNQMLLMLSQRKLIVAEHSLILEELLENQKKEEAINTLISIDRVRGLMETIALRKKFLKHLKNQKQQNLPEIMVDNQIVQPSTPSISYTPNQLNNTYHDLTSEEESGDEEIRIIEETTMVEDSLSHSIWQEMLQNESKPIYNMGSLDKKKNKKPVEKKNKKAIDKSNKKTQDSSNKFEQAILELGGTKGDVKYLENVSDEQDIVTNEGGKEEDSLKNELKSFMKNIGLSSEVYEKDVETDEEEEDNVNESEEEEEEQESEEQESEEQESEEEESEEEEEEENEPMKIHTPKSSKGLLVEPTPFWYNVSLPPVSVENVQRLSPVETSEKYGYAKQLLQEENTKAETHPMLTSSNRSFMSNIITSGTLNDKVSALTLMFRESPIHGIKTLDTLMSMGRKKGRNEAVMAVTSLKDLLIGSVLPDRKLIYFADRPLASKQVTDLHLLVWIFEDHLKKTFLEFIRLIEELSRDTLMHVRNNMVTCINDLLSNKPEQEQNLLKLLINKLGDSDNKVAAKTSQLTVELLVQHPGMKMVVIRELEQLLFLPSTSEKAQYYAMITLNQTILTGKDTAVANKLVEIYFIFFRKLLNIVERDEKEELKKKKANKDEEEEEKEDENKKKSNKKIQKEKQEKKKAIELEDHQTKMIAAILTGVNRAFHFANVSDKIVEENMETLFKMTHASTFNAAIQALSLIFTISQNRTNMSDRFYRTLYESLLDPRIHQSSKQNMYLNLLYKAIRADTDMRRVMAYVKRMIQIASRHQPAFVCGIFFLLSQLMQAKPGLKVMLNTPEEDDEEEHFVDEPEEGENKPVKKVLEYDGRKRDPRFSNAEKSCLWELIPFKTHYHPSVVKYAESLFAGELITNQPDLHQFSLMHFLDRFVYRNPKKTTTTKGQSIMQPLPNSRRDGGILFTKTANRNEAPVNSDQFIKMKEDDVAADEVFFHKYFTQKAATQPKKTKKEATGDDEDEDEVWRAMMSSIPGGLDDEDEDDIDEELYNDEDDEEMQALLAEDEDDEEIEGLEEDEEEDIEFGSDEEDIELLNASDMEEESTKRTFPEEDEYESEEEKPKSKKAKKERLPTFATYEDYAKLIEQDE</sequence>
<keyword evidence="12 18" id="KW-0472">Membrane</keyword>
<evidence type="ECO:0000256" key="1">
    <source>
        <dbReference type="ARBA" id="ARBA00004651"/>
    </source>
</evidence>
<feature type="transmembrane region" description="Helical" evidence="18">
    <location>
        <begin position="763"/>
        <end position="787"/>
    </location>
</feature>
<evidence type="ECO:0000313" key="21">
    <source>
        <dbReference type="EMBL" id="KAG1548569.1"/>
    </source>
</evidence>
<dbReference type="InterPro" id="IPR027359">
    <property type="entry name" value="Volt_channel_dom_sf"/>
</dbReference>
<feature type="domain" description="Ion transport" evidence="19">
    <location>
        <begin position="1438"/>
        <end position="1692"/>
    </location>
</feature>
<dbReference type="Proteomes" id="UP000717996">
    <property type="component" value="Unassembled WGS sequence"/>
</dbReference>
<dbReference type="Pfam" id="PF00520">
    <property type="entry name" value="Ion_trans"/>
    <property type="match status" value="4"/>
</dbReference>
<feature type="transmembrane region" description="Helical" evidence="18">
    <location>
        <begin position="1506"/>
        <end position="1527"/>
    </location>
</feature>
<feature type="region of interest" description="Disordered" evidence="17">
    <location>
        <begin position="937"/>
        <end position="956"/>
    </location>
</feature>
<keyword evidence="3" id="KW-0813">Transport</keyword>
<feature type="transmembrane region" description="Helical" evidence="18">
    <location>
        <begin position="306"/>
        <end position="324"/>
    </location>
</feature>
<keyword evidence="4" id="KW-1003">Cell membrane</keyword>
<feature type="compositionally biased region" description="Basic residues" evidence="17">
    <location>
        <begin position="44"/>
        <end position="56"/>
    </location>
</feature>
<feature type="compositionally biased region" description="Low complexity" evidence="17">
    <location>
        <begin position="197"/>
        <end position="206"/>
    </location>
</feature>
<feature type="compositionally biased region" description="Basic residues" evidence="17">
    <location>
        <begin position="1"/>
        <end position="13"/>
    </location>
</feature>
<evidence type="ECO:0000256" key="14">
    <source>
        <dbReference type="ARBA" id="ARBA00023303"/>
    </source>
</evidence>
<evidence type="ECO:0000256" key="9">
    <source>
        <dbReference type="ARBA" id="ARBA00022882"/>
    </source>
</evidence>
<dbReference type="Pfam" id="PF03914">
    <property type="entry name" value="CBF"/>
    <property type="match status" value="1"/>
</dbReference>
<dbReference type="FunFam" id="1.10.287.70:FF:000093">
    <property type="entry name" value="Calcium channel subunit Cch1"/>
    <property type="match status" value="1"/>
</dbReference>
<reference evidence="21" key="1">
    <citation type="journal article" date="2020" name="Microb. Genom.">
        <title>Genetic diversity of clinical and environmental Mucorales isolates obtained from an investigation of mucormycosis cases among solid organ transplant recipients.</title>
        <authorList>
            <person name="Nguyen M.H."/>
            <person name="Kaul D."/>
            <person name="Muto C."/>
            <person name="Cheng S.J."/>
            <person name="Richter R.A."/>
            <person name="Bruno V.M."/>
            <person name="Liu G."/>
            <person name="Beyhan S."/>
            <person name="Sundermann A.J."/>
            <person name="Mounaud S."/>
            <person name="Pasculle A.W."/>
            <person name="Nierman W.C."/>
            <person name="Driscoll E."/>
            <person name="Cumbie R."/>
            <person name="Clancy C.J."/>
            <person name="Dupont C.L."/>
        </authorList>
    </citation>
    <scope>NUCLEOTIDE SEQUENCE</scope>
    <source>
        <strain evidence="21">GL16</strain>
    </source>
</reference>
<dbReference type="GO" id="GO:0098703">
    <property type="term" value="P:calcium ion import across plasma membrane"/>
    <property type="evidence" value="ECO:0007669"/>
    <property type="project" value="TreeGrafter"/>
</dbReference>
<comment type="similarity">
    <text evidence="15">Belongs to the calcium channel alpha-1 subunit (TC 1.A.1.11) family.</text>
</comment>
<dbReference type="PANTHER" id="PTHR45628:SF7">
    <property type="entry name" value="VOLTAGE-DEPENDENT CALCIUM CHANNEL TYPE A SUBUNIT ALPHA-1"/>
    <property type="match status" value="1"/>
</dbReference>
<comment type="similarity">
    <text evidence="2">Belongs to the CBF/MAK21 family.</text>
</comment>
<feature type="transmembrane region" description="Helical" evidence="18">
    <location>
        <begin position="1104"/>
        <end position="1122"/>
    </location>
</feature>
<dbReference type="GO" id="GO:0005634">
    <property type="term" value="C:nucleus"/>
    <property type="evidence" value="ECO:0007669"/>
    <property type="project" value="UniProtKB-ARBA"/>
</dbReference>
<keyword evidence="10 18" id="KW-1133">Transmembrane helix</keyword>
<feature type="compositionally biased region" description="Basic and acidic residues" evidence="17">
    <location>
        <begin position="2424"/>
        <end position="2437"/>
    </location>
</feature>
<feature type="region of interest" description="Disordered" evidence="17">
    <location>
        <begin position="1"/>
        <end position="61"/>
    </location>
</feature>
<keyword evidence="5" id="KW-0109">Calcium transport</keyword>
<keyword evidence="14" id="KW-0407">Ion channel</keyword>
<evidence type="ECO:0000256" key="2">
    <source>
        <dbReference type="ARBA" id="ARBA00007797"/>
    </source>
</evidence>
<evidence type="ECO:0000259" key="20">
    <source>
        <dbReference type="Pfam" id="PF03914"/>
    </source>
</evidence>
<feature type="region of interest" description="Disordered" evidence="17">
    <location>
        <begin position="1952"/>
        <end position="1986"/>
    </location>
</feature>
<evidence type="ECO:0000256" key="13">
    <source>
        <dbReference type="ARBA" id="ARBA00023180"/>
    </source>
</evidence>
<feature type="transmembrane region" description="Helical" evidence="18">
    <location>
        <begin position="633"/>
        <end position="657"/>
    </location>
</feature>
<feature type="transmembrane region" description="Helical" evidence="18">
    <location>
        <begin position="837"/>
        <end position="863"/>
    </location>
</feature>
<feature type="region of interest" description="Disordered" evidence="17">
    <location>
        <begin position="2802"/>
        <end position="2901"/>
    </location>
</feature>
<dbReference type="OrthoDB" id="416585at2759"/>
<evidence type="ECO:0000256" key="10">
    <source>
        <dbReference type="ARBA" id="ARBA00022989"/>
    </source>
</evidence>
<dbReference type="GO" id="GO:0005891">
    <property type="term" value="C:voltage-gated calcium channel complex"/>
    <property type="evidence" value="ECO:0007669"/>
    <property type="project" value="TreeGrafter"/>
</dbReference>
<feature type="compositionally biased region" description="Acidic residues" evidence="17">
    <location>
        <begin position="2802"/>
        <end position="2845"/>
    </location>
</feature>
<feature type="transmembrane region" description="Helical" evidence="18">
    <location>
        <begin position="1567"/>
        <end position="1587"/>
    </location>
</feature>
<feature type="transmembrane region" description="Helical" evidence="18">
    <location>
        <begin position="1478"/>
        <end position="1499"/>
    </location>
</feature>
<keyword evidence="7 18" id="KW-0812">Transmembrane</keyword>
<feature type="transmembrane region" description="Helical" evidence="18">
    <location>
        <begin position="339"/>
        <end position="366"/>
    </location>
</feature>
<evidence type="ECO:0000256" key="12">
    <source>
        <dbReference type="ARBA" id="ARBA00023136"/>
    </source>
</evidence>
<name>A0A9P7CED6_RHIOR</name>
<feature type="compositionally biased region" description="Basic and acidic residues" evidence="17">
    <location>
        <begin position="207"/>
        <end position="221"/>
    </location>
</feature>
<comment type="subcellular location">
    <subcellularLocation>
        <location evidence="1">Cell membrane</location>
        <topology evidence="1">Multi-pass membrane protein</topology>
    </subcellularLocation>
</comment>
<evidence type="ECO:0000256" key="4">
    <source>
        <dbReference type="ARBA" id="ARBA00022475"/>
    </source>
</evidence>
<dbReference type="InterPro" id="IPR050599">
    <property type="entry name" value="VDCC_alpha-1_subunit"/>
</dbReference>
<dbReference type="InterPro" id="IPR016024">
    <property type="entry name" value="ARM-type_fold"/>
</dbReference>
<dbReference type="EMBL" id="JAANIT010000359">
    <property type="protein sequence ID" value="KAG1548569.1"/>
    <property type="molecule type" value="Genomic_DNA"/>
</dbReference>
<feature type="compositionally biased region" description="Acidic residues" evidence="17">
    <location>
        <begin position="2049"/>
        <end position="2094"/>
    </location>
</feature>
<dbReference type="SUPFAM" id="SSF81324">
    <property type="entry name" value="Voltage-gated potassium channels"/>
    <property type="match status" value="4"/>
</dbReference>
<protein>
    <recommendedName>
        <fullName evidence="16">Calcium-channel protein CCH1</fullName>
    </recommendedName>
</protein>
<keyword evidence="11" id="KW-0406">Ion transport</keyword>
<evidence type="ECO:0000259" key="19">
    <source>
        <dbReference type="Pfam" id="PF00520"/>
    </source>
</evidence>
<evidence type="ECO:0000256" key="17">
    <source>
        <dbReference type="SAM" id="MobiDB-lite"/>
    </source>
</evidence>
<evidence type="ECO:0000256" key="18">
    <source>
        <dbReference type="SAM" id="Phobius"/>
    </source>
</evidence>
<feature type="region of interest" description="Disordered" evidence="17">
    <location>
        <begin position="186"/>
        <end position="235"/>
    </location>
</feature>
<dbReference type="GO" id="GO:0008331">
    <property type="term" value="F:high voltage-gated calcium channel activity"/>
    <property type="evidence" value="ECO:0007669"/>
    <property type="project" value="TreeGrafter"/>
</dbReference>
<feature type="transmembrane region" description="Helical" evidence="18">
    <location>
        <begin position="1438"/>
        <end position="1458"/>
    </location>
</feature>
<evidence type="ECO:0000256" key="8">
    <source>
        <dbReference type="ARBA" id="ARBA00022837"/>
    </source>
</evidence>
<evidence type="ECO:0000256" key="11">
    <source>
        <dbReference type="ARBA" id="ARBA00023065"/>
    </source>
</evidence>
<feature type="domain" description="Ion transport" evidence="19">
    <location>
        <begin position="300"/>
        <end position="593"/>
    </location>
</feature>
<feature type="domain" description="Ion transport" evidence="19">
    <location>
        <begin position="1105"/>
        <end position="1386"/>
    </location>
</feature>
<feature type="transmembrane region" description="Helical" evidence="18">
    <location>
        <begin position="729"/>
        <end position="751"/>
    </location>
</feature>
<organism evidence="21 22">
    <name type="scientific">Rhizopus oryzae</name>
    <name type="common">Mucormycosis agent</name>
    <name type="synonym">Rhizopus arrhizus var. delemar</name>
    <dbReference type="NCBI Taxonomy" id="64495"/>
    <lineage>
        <taxon>Eukaryota</taxon>
        <taxon>Fungi</taxon>
        <taxon>Fungi incertae sedis</taxon>
        <taxon>Mucoromycota</taxon>
        <taxon>Mucoromycotina</taxon>
        <taxon>Mucoromycetes</taxon>
        <taxon>Mucorales</taxon>
        <taxon>Mucorineae</taxon>
        <taxon>Rhizopodaceae</taxon>
        <taxon>Rhizopus</taxon>
    </lineage>
</organism>
<keyword evidence="6" id="KW-0107">Calcium channel</keyword>
<evidence type="ECO:0000256" key="3">
    <source>
        <dbReference type="ARBA" id="ARBA00022448"/>
    </source>
</evidence>
<accession>A0A9P7CED6</accession>
<dbReference type="InterPro" id="IPR005821">
    <property type="entry name" value="Ion_trans_dom"/>
</dbReference>
<feature type="domain" description="CCAAT-binding factor" evidence="20">
    <location>
        <begin position="2495"/>
        <end position="2660"/>
    </location>
</feature>
<feature type="region of interest" description="Disordered" evidence="17">
    <location>
        <begin position="2043"/>
        <end position="2107"/>
    </location>
</feature>
<evidence type="ECO:0000313" key="22">
    <source>
        <dbReference type="Proteomes" id="UP000717996"/>
    </source>
</evidence>
<evidence type="ECO:0000256" key="6">
    <source>
        <dbReference type="ARBA" id="ARBA00022673"/>
    </source>
</evidence>